<evidence type="ECO:0000313" key="1">
    <source>
        <dbReference type="EMBL" id="KAI3822830.1"/>
    </source>
</evidence>
<gene>
    <name evidence="1" type="ORF">L1987_10429</name>
</gene>
<reference evidence="2" key="1">
    <citation type="journal article" date="2022" name="Mol. Ecol. Resour.">
        <title>The genomes of chicory, endive, great burdock and yacon provide insights into Asteraceae palaeo-polyploidization history and plant inulin production.</title>
        <authorList>
            <person name="Fan W."/>
            <person name="Wang S."/>
            <person name="Wang H."/>
            <person name="Wang A."/>
            <person name="Jiang F."/>
            <person name="Liu H."/>
            <person name="Zhao H."/>
            <person name="Xu D."/>
            <person name="Zhang Y."/>
        </authorList>
    </citation>
    <scope>NUCLEOTIDE SEQUENCE [LARGE SCALE GENOMIC DNA]</scope>
    <source>
        <strain evidence="2">cv. Yunnan</strain>
    </source>
</reference>
<protein>
    <submittedName>
        <fullName evidence="1">Uncharacterized protein</fullName>
    </submittedName>
</protein>
<keyword evidence="2" id="KW-1185">Reference proteome</keyword>
<evidence type="ECO:0000313" key="2">
    <source>
        <dbReference type="Proteomes" id="UP001056120"/>
    </source>
</evidence>
<organism evidence="1 2">
    <name type="scientific">Smallanthus sonchifolius</name>
    <dbReference type="NCBI Taxonomy" id="185202"/>
    <lineage>
        <taxon>Eukaryota</taxon>
        <taxon>Viridiplantae</taxon>
        <taxon>Streptophyta</taxon>
        <taxon>Embryophyta</taxon>
        <taxon>Tracheophyta</taxon>
        <taxon>Spermatophyta</taxon>
        <taxon>Magnoliopsida</taxon>
        <taxon>eudicotyledons</taxon>
        <taxon>Gunneridae</taxon>
        <taxon>Pentapetalae</taxon>
        <taxon>asterids</taxon>
        <taxon>campanulids</taxon>
        <taxon>Asterales</taxon>
        <taxon>Asteraceae</taxon>
        <taxon>Asteroideae</taxon>
        <taxon>Heliantheae alliance</taxon>
        <taxon>Millerieae</taxon>
        <taxon>Smallanthus</taxon>
    </lineage>
</organism>
<reference evidence="1 2" key="2">
    <citation type="journal article" date="2022" name="Mol. Ecol. Resour.">
        <title>The genomes of chicory, endive, great burdock and yacon provide insights into Asteraceae paleo-polyploidization history and plant inulin production.</title>
        <authorList>
            <person name="Fan W."/>
            <person name="Wang S."/>
            <person name="Wang H."/>
            <person name="Wang A."/>
            <person name="Jiang F."/>
            <person name="Liu H."/>
            <person name="Zhao H."/>
            <person name="Xu D."/>
            <person name="Zhang Y."/>
        </authorList>
    </citation>
    <scope>NUCLEOTIDE SEQUENCE [LARGE SCALE GENOMIC DNA]</scope>
    <source>
        <strain evidence="2">cv. Yunnan</strain>
        <tissue evidence="1">Leaves</tissue>
    </source>
</reference>
<dbReference type="EMBL" id="CM042020">
    <property type="protein sequence ID" value="KAI3822830.1"/>
    <property type="molecule type" value="Genomic_DNA"/>
</dbReference>
<comment type="caution">
    <text evidence="1">The sequence shown here is derived from an EMBL/GenBank/DDBJ whole genome shotgun (WGS) entry which is preliminary data.</text>
</comment>
<dbReference type="Proteomes" id="UP001056120">
    <property type="component" value="Linkage Group LG03"/>
</dbReference>
<proteinExistence type="predicted"/>
<name>A0ACB9JS64_9ASTR</name>
<sequence>MRRTTCRLRGFFFATYFVVYALNTGRDCDGFVIEVDVVVTAIEVVISVSPFVKLPRYSHVPRHGPNYYTGPFLRGTCSELFIIYLYFKWEELCSVRLVKLDMTRKLWEEMEDFDDAACFLYLDCSSTAIASKSGGGYIHMLCEEDKVMYSYHVKDKTLAVSSMPHCQDLPPPPRSRTSYVSVWAMPECRLEGDIKEEEDDTVEVEVNGMMNQHHESHLFNIPFHVLEMIMEFCDDTDYVNFRATCKQLTAPVTRWSNGASMRRLQRYSLVSPWLMVLDKGHGIITFTDPMFSDQLPNLEVLFLESFCFSAPPSSPDCMVVGFGGPCVFIHFVAHKPATWLRYDLEFVGDAPSENFSYSTSCGRDLYALNKVGRLSVFTEICEKNHSWVDVDIAPTSCCRSLAQYFLVKRDQDLLLVILDEFGESVELFKLNRHAKKWEKMHGLGKHMIYICDTTCLCMEARTPEMESKIYFAVLHSENGKIVFYSLDTCRYHTFSGKSIVERLRDFFGTKQLLHPHVWIEPSYS</sequence>
<accession>A0ACB9JS64</accession>